<dbReference type="SUPFAM" id="SSF50998">
    <property type="entry name" value="Quinoprotein alcohol dehydrogenase-like"/>
    <property type="match status" value="1"/>
</dbReference>
<dbReference type="PANTHER" id="PTHR23284">
    <property type="entry name" value="PROLACTIN REGULATORY ELEMENT BINDING PROTEIN"/>
    <property type="match status" value="1"/>
</dbReference>
<keyword evidence="10 12" id="KW-0472">Membrane</keyword>
<evidence type="ECO:0000256" key="4">
    <source>
        <dbReference type="ARBA" id="ARBA00022692"/>
    </source>
</evidence>
<evidence type="ECO:0000256" key="2">
    <source>
        <dbReference type="ARBA" id="ARBA00022448"/>
    </source>
</evidence>
<dbReference type="GO" id="GO:0015031">
    <property type="term" value="P:protein transport"/>
    <property type="evidence" value="ECO:0007669"/>
    <property type="project" value="UniProtKB-KW"/>
</dbReference>
<evidence type="ECO:0000256" key="1">
    <source>
        <dbReference type="ARBA" id="ARBA00004648"/>
    </source>
</evidence>
<dbReference type="InterPro" id="IPR011047">
    <property type="entry name" value="Quinoprotein_ADH-like_sf"/>
</dbReference>
<protein>
    <submittedName>
        <fullName evidence="13">Quinon protein alcohol dehydrogenase-like superfamily</fullName>
    </submittedName>
</protein>
<keyword evidence="7" id="KW-0931">ER-Golgi transport</keyword>
<dbReference type="EMBL" id="JARJCM010000001">
    <property type="protein sequence ID" value="KAJ7047523.1"/>
    <property type="molecule type" value="Genomic_DNA"/>
</dbReference>
<feature type="repeat" description="WD" evidence="11">
    <location>
        <begin position="336"/>
        <end position="377"/>
    </location>
</feature>
<dbReference type="SMART" id="SM00320">
    <property type="entry name" value="WD40"/>
    <property type="match status" value="2"/>
</dbReference>
<comment type="caution">
    <text evidence="13">The sequence shown here is derived from an EMBL/GenBank/DDBJ whole genome shotgun (WGS) entry which is preliminary data.</text>
</comment>
<dbReference type="GO" id="GO:0003400">
    <property type="term" value="P:regulation of COPII vesicle coating"/>
    <property type="evidence" value="ECO:0007669"/>
    <property type="project" value="TreeGrafter"/>
</dbReference>
<accession>A0AAD6TNQ9</accession>
<keyword evidence="9 12" id="KW-1133">Transmembrane helix</keyword>
<dbReference type="Proteomes" id="UP001218188">
    <property type="component" value="Unassembled WGS sequence"/>
</dbReference>
<name>A0AAD6TNQ9_9AGAR</name>
<keyword evidence="4 12" id="KW-0812">Transmembrane</keyword>
<keyword evidence="5" id="KW-0677">Repeat</keyword>
<organism evidence="13 14">
    <name type="scientific">Mycena alexandri</name>
    <dbReference type="NCBI Taxonomy" id="1745969"/>
    <lineage>
        <taxon>Eukaryota</taxon>
        <taxon>Fungi</taxon>
        <taxon>Dikarya</taxon>
        <taxon>Basidiomycota</taxon>
        <taxon>Agaricomycotina</taxon>
        <taxon>Agaricomycetes</taxon>
        <taxon>Agaricomycetidae</taxon>
        <taxon>Agaricales</taxon>
        <taxon>Marasmiineae</taxon>
        <taxon>Mycenaceae</taxon>
        <taxon>Mycena</taxon>
    </lineage>
</organism>
<keyword evidence="2" id="KW-0813">Transport</keyword>
<keyword evidence="6" id="KW-0256">Endoplasmic reticulum</keyword>
<keyword evidence="8" id="KW-0653">Protein transport</keyword>
<evidence type="ECO:0000256" key="10">
    <source>
        <dbReference type="ARBA" id="ARBA00023136"/>
    </source>
</evidence>
<dbReference type="InterPro" id="IPR015943">
    <property type="entry name" value="WD40/YVTN_repeat-like_dom_sf"/>
</dbReference>
<dbReference type="GO" id="GO:0005085">
    <property type="term" value="F:guanyl-nucleotide exchange factor activity"/>
    <property type="evidence" value="ECO:0007669"/>
    <property type="project" value="InterPro"/>
</dbReference>
<sequence length="405" mass="43323">MRAQHTPHFLTAFPVYSSAFLSPTQLVLGGGGGASRTGVKNKLRVYDVGDNRSITLVDELELERGEDAPMSMATNPEAFPLQAGTLACGVNSPEEKLKTGENQNCRVYAFKEQKLALVGTHGTLISGDLEDFQKVTVLSPDGKLVVAAGTNSLQLLSFPSLAPVALAVKTEKEIYDVTFSQNTLVIATTANLLVYALPSAEVKDSPSKNKKKGKQKAVVPSELELLRTVDAPAAVSGSTGSNFRAARFHPENTDILYTISNTIPARSRARKSTPPQAYVCKWNTKTWAADKVRKVADKGLTTFDISPNGNLLAFGSSDCSVGLLDANTLAPLVTILKSHEFPSTTLKFNPTSRLLVSGSADNTIRVISVPDSAEKSSWALVILILITFLIALLAFAAQQYAGNLL</sequence>
<evidence type="ECO:0000256" key="12">
    <source>
        <dbReference type="SAM" id="Phobius"/>
    </source>
</evidence>
<feature type="transmembrane region" description="Helical" evidence="12">
    <location>
        <begin position="378"/>
        <end position="397"/>
    </location>
</feature>
<evidence type="ECO:0000313" key="14">
    <source>
        <dbReference type="Proteomes" id="UP001218188"/>
    </source>
</evidence>
<dbReference type="GO" id="GO:0005789">
    <property type="term" value="C:endoplasmic reticulum membrane"/>
    <property type="evidence" value="ECO:0007669"/>
    <property type="project" value="UniProtKB-SubCell"/>
</dbReference>
<evidence type="ECO:0000256" key="9">
    <source>
        <dbReference type="ARBA" id="ARBA00022989"/>
    </source>
</evidence>
<evidence type="ECO:0000256" key="7">
    <source>
        <dbReference type="ARBA" id="ARBA00022892"/>
    </source>
</evidence>
<evidence type="ECO:0000256" key="3">
    <source>
        <dbReference type="ARBA" id="ARBA00022574"/>
    </source>
</evidence>
<dbReference type="InterPro" id="IPR045260">
    <property type="entry name" value="Sec12-like"/>
</dbReference>
<dbReference type="Gene3D" id="2.130.10.10">
    <property type="entry name" value="YVTN repeat-like/Quinoprotein amine dehydrogenase"/>
    <property type="match status" value="1"/>
</dbReference>
<keyword evidence="14" id="KW-1185">Reference proteome</keyword>
<proteinExistence type="predicted"/>
<evidence type="ECO:0000256" key="8">
    <source>
        <dbReference type="ARBA" id="ARBA00022927"/>
    </source>
</evidence>
<keyword evidence="3 11" id="KW-0853">WD repeat</keyword>
<gene>
    <name evidence="13" type="ORF">C8F04DRAFT_1247162</name>
</gene>
<dbReference type="Pfam" id="PF00400">
    <property type="entry name" value="WD40"/>
    <property type="match status" value="1"/>
</dbReference>
<evidence type="ECO:0000256" key="6">
    <source>
        <dbReference type="ARBA" id="ARBA00022824"/>
    </source>
</evidence>
<dbReference type="PROSITE" id="PS50294">
    <property type="entry name" value="WD_REPEATS_REGION"/>
    <property type="match status" value="1"/>
</dbReference>
<dbReference type="PANTHER" id="PTHR23284:SF0">
    <property type="entry name" value="PROLACTIN REGULATORY ELEMENT-BINDING PROTEIN"/>
    <property type="match status" value="1"/>
</dbReference>
<evidence type="ECO:0000313" key="13">
    <source>
        <dbReference type="EMBL" id="KAJ7047523.1"/>
    </source>
</evidence>
<reference evidence="13" key="1">
    <citation type="submission" date="2023-03" db="EMBL/GenBank/DDBJ databases">
        <title>Massive genome expansion in bonnet fungi (Mycena s.s.) driven by repeated elements and novel gene families across ecological guilds.</title>
        <authorList>
            <consortium name="Lawrence Berkeley National Laboratory"/>
            <person name="Harder C.B."/>
            <person name="Miyauchi S."/>
            <person name="Viragh M."/>
            <person name="Kuo A."/>
            <person name="Thoen E."/>
            <person name="Andreopoulos B."/>
            <person name="Lu D."/>
            <person name="Skrede I."/>
            <person name="Drula E."/>
            <person name="Henrissat B."/>
            <person name="Morin E."/>
            <person name="Kohler A."/>
            <person name="Barry K."/>
            <person name="LaButti K."/>
            <person name="Morin E."/>
            <person name="Salamov A."/>
            <person name="Lipzen A."/>
            <person name="Mereny Z."/>
            <person name="Hegedus B."/>
            <person name="Baldrian P."/>
            <person name="Stursova M."/>
            <person name="Weitz H."/>
            <person name="Taylor A."/>
            <person name="Grigoriev I.V."/>
            <person name="Nagy L.G."/>
            <person name="Martin F."/>
            <person name="Kauserud H."/>
        </authorList>
    </citation>
    <scope>NUCLEOTIDE SEQUENCE</scope>
    <source>
        <strain evidence="13">CBHHK200</strain>
    </source>
</reference>
<dbReference type="InterPro" id="IPR001680">
    <property type="entry name" value="WD40_rpt"/>
</dbReference>
<dbReference type="GO" id="GO:0006888">
    <property type="term" value="P:endoplasmic reticulum to Golgi vesicle-mediated transport"/>
    <property type="evidence" value="ECO:0007669"/>
    <property type="project" value="TreeGrafter"/>
</dbReference>
<evidence type="ECO:0000256" key="11">
    <source>
        <dbReference type="PROSITE-ProRule" id="PRU00221"/>
    </source>
</evidence>
<dbReference type="PROSITE" id="PS50082">
    <property type="entry name" value="WD_REPEATS_2"/>
    <property type="match status" value="1"/>
</dbReference>
<comment type="subcellular location">
    <subcellularLocation>
        <location evidence="1">Endoplasmic reticulum membrane</location>
        <topology evidence="1">Single-pass type II membrane protein</topology>
    </subcellularLocation>
</comment>
<evidence type="ECO:0000256" key="5">
    <source>
        <dbReference type="ARBA" id="ARBA00022737"/>
    </source>
</evidence>
<dbReference type="AlphaFoldDB" id="A0AAD6TNQ9"/>